<dbReference type="InterPro" id="IPR001525">
    <property type="entry name" value="C5_MeTfrase"/>
</dbReference>
<keyword evidence="2" id="KW-0808">Transferase</keyword>
<dbReference type="SUPFAM" id="SSF53335">
    <property type="entry name" value="S-adenosyl-L-methionine-dependent methyltransferases"/>
    <property type="match status" value="1"/>
</dbReference>
<feature type="compositionally biased region" description="Basic and acidic residues" evidence="3">
    <location>
        <begin position="1085"/>
        <end position="1096"/>
    </location>
</feature>
<keyword evidence="1" id="KW-0489">Methyltransferase</keyword>
<dbReference type="Pfam" id="PF00145">
    <property type="entry name" value="DNA_methylase"/>
    <property type="match status" value="1"/>
</dbReference>
<feature type="region of interest" description="Disordered" evidence="3">
    <location>
        <begin position="311"/>
        <end position="330"/>
    </location>
</feature>
<feature type="region of interest" description="Disordered" evidence="3">
    <location>
        <begin position="1045"/>
        <end position="1101"/>
    </location>
</feature>
<name>A0A813IGZ4_POLGL</name>
<evidence type="ECO:0000313" key="4">
    <source>
        <dbReference type="EMBL" id="CAE8650714.1"/>
    </source>
</evidence>
<proteinExistence type="predicted"/>
<dbReference type="GO" id="GO:0032259">
    <property type="term" value="P:methylation"/>
    <property type="evidence" value="ECO:0007669"/>
    <property type="project" value="UniProtKB-KW"/>
</dbReference>
<accession>A0A813IGZ4</accession>
<gene>
    <name evidence="4" type="ORF">PGLA2088_LOCUS8506</name>
</gene>
<organism evidence="4 5">
    <name type="scientific">Polarella glacialis</name>
    <name type="common">Dinoflagellate</name>
    <dbReference type="NCBI Taxonomy" id="89957"/>
    <lineage>
        <taxon>Eukaryota</taxon>
        <taxon>Sar</taxon>
        <taxon>Alveolata</taxon>
        <taxon>Dinophyceae</taxon>
        <taxon>Suessiales</taxon>
        <taxon>Suessiaceae</taxon>
        <taxon>Polarella</taxon>
    </lineage>
</organism>
<dbReference type="InterPro" id="IPR029063">
    <property type="entry name" value="SAM-dependent_MTases_sf"/>
</dbReference>
<dbReference type="Proteomes" id="UP000626109">
    <property type="component" value="Unassembled WGS sequence"/>
</dbReference>
<feature type="compositionally biased region" description="Basic residues" evidence="3">
    <location>
        <begin position="1052"/>
        <end position="1062"/>
    </location>
</feature>
<dbReference type="GO" id="GO:0008168">
    <property type="term" value="F:methyltransferase activity"/>
    <property type="evidence" value="ECO:0007669"/>
    <property type="project" value="UniProtKB-KW"/>
</dbReference>
<protein>
    <submittedName>
        <fullName evidence="4">Uncharacterized protein</fullName>
    </submittedName>
</protein>
<evidence type="ECO:0000256" key="3">
    <source>
        <dbReference type="SAM" id="MobiDB-lite"/>
    </source>
</evidence>
<sequence>MPVSECSDFFDPPAPPAGWTMPSNYVVKRCWICRKMSTSPSPLREVIWTVPDVAVWVPLFPWGDGKRGTPIGLVCKVCMIHDAFICLKNSDPNIRIRNADQLGPRTVVTVSSSRTTGLEAAAKYFAYVEVFGQPTMDVELLEYNGATIAGVTSAGLAVKEQFDAGTDGFHRKAVDKMYSSCAKKSLSITTGPVARHGLASVSRPSVHSTAAASSSSGATPPGAHAASAAAPSSSDACGEPEAEMDGLTKFWNTFRVGGSVEVSTASAAKARAAPVVAASKNKKKREASEATVASNAAVPASFDLEDAKRARLARPMDAESSKPSGNVGRMTQLDLQGDESVANDVMRDIIKSFADLRSEIQKKKKAAMLRRTTSNDEFKSLVEELDKHVAESVLVLKALAAPQCPGALITQVSDAITTGGWKFPEVLLSKCVKGIFHDDLKWSRWSDLLDVSRVLAVSLLGRQKAHAALRLALGQFVQKLLKSIPLAKVALDCAELASLQSLADTMATKLTCNEFELEQANFECLRLVLGAAGGVPEKVLSAIANCEAACSDQSDDACILASSVGLPVGKKLLELGRAAATGRRSALAYLDTLDVQVSCMTDIFVTDENDALLESGEFRCSSQGVVTKLVSDIYAKAAGNTADTGVKLHIEFVSLVNAGLASIVQSHVQNELCAFLIHVAESLNETGTMAEPCSWAVRMLEKIVSSSTASSPAGSPAIRFDDLNLVLSFHTMLSSTANCVFGMKQGINSADVAARMRNALEDAAMQIQTKFPVTATPVSALGTAVSQLVVAMLNTEMNDIMTKYGAMTVRVLDNSATLAASPTDVLDRMTAMYQRIKLLSTGLQADEFRTACFVADTALSLSRASISLHKTTGPTLFREARQLTHALSDHQVMENIPDKSHIAEAKVAAFHTCVLKDLATTGDGQWWAQVPTLQAGVAKLVDLALNGLDSAKTVYMLQVKTTTDAMATSLALPDFNGGEDIEQAMKEFIATHDMALTNRPAKKKAAVFKTMLESSLEVARTETLPIPPTLQAHVNTIAKLTVNVDAQPVPKPKPKPKPKVAAKPKPAPKKETTSLAIACTGSSKRQGDDDSDRPVDESEPEQASVLVLHAMSSKEPMSSTSEQGVVFQPQDAVLARRDDQLPDEQAMTSSPGTTLMNQAGMASAQHNSTVDAVDLRHSQVSQDLEKELEELLDAESDGAAEGGTFPTDTATTSKAFMDSGVEAHDEDSSNLFGEDELLASADGNGGDDDVVGSLQGAREFVAMFGGSKEDFLARLDADPNGVLEAIAMDMLEKLMQSSMGPDIGERAESWPQFPKIGSACSGCGTFEQASSAVNCALNSTLQVCLELRVEFLCEVAKQKIEFLKQNIKRTLDLVLIDLREMGYCVKTYILDAESYYLPQFRTRLYLVGIRRNVPHMCRSPEDVQVDIRKALEIMKRGPQRPADYLYPNDHHAVAAEPERRAAAKTKADTPSEDQSGKKWVALHMDMADKRVDPSNIRWPVAVSDATKSSKWFDTLVRRERVLGFAEADARAGKNVEFADIYHSANRRELLKFQGLHFPPELLDNFSESLLGDLSGNAFSAVCCMAIVMAITVSLEFDTENDMQEEEDLNSFMAADRIEDSVSSADGKMDDASPQLVAVDEVMARKGAIAVTGRYFLDRQLSEDYTIANKVLGSGMSGPVQLATGK</sequence>
<feature type="compositionally biased region" description="Basic and acidic residues" evidence="3">
    <location>
        <begin position="311"/>
        <end position="320"/>
    </location>
</feature>
<feature type="region of interest" description="Disordered" evidence="3">
    <location>
        <begin position="199"/>
        <end position="241"/>
    </location>
</feature>
<dbReference type="Gene3D" id="3.40.50.150">
    <property type="entry name" value="Vaccinia Virus protein VP39"/>
    <property type="match status" value="1"/>
</dbReference>
<reference evidence="4" key="1">
    <citation type="submission" date="2021-02" db="EMBL/GenBank/DDBJ databases">
        <authorList>
            <person name="Dougan E. K."/>
            <person name="Rhodes N."/>
            <person name="Thang M."/>
            <person name="Chan C."/>
        </authorList>
    </citation>
    <scope>NUCLEOTIDE SEQUENCE</scope>
</reference>
<feature type="compositionally biased region" description="Low complexity" evidence="3">
    <location>
        <begin position="204"/>
        <end position="234"/>
    </location>
</feature>
<dbReference type="EMBL" id="CAJNNW010009128">
    <property type="protein sequence ID" value="CAE8650714.1"/>
    <property type="molecule type" value="Genomic_DNA"/>
</dbReference>
<evidence type="ECO:0000313" key="5">
    <source>
        <dbReference type="Proteomes" id="UP000626109"/>
    </source>
</evidence>
<evidence type="ECO:0000256" key="1">
    <source>
        <dbReference type="ARBA" id="ARBA00022603"/>
    </source>
</evidence>
<feature type="non-terminal residue" evidence="4">
    <location>
        <position position="1"/>
    </location>
</feature>
<comment type="caution">
    <text evidence="4">The sequence shown here is derived from an EMBL/GenBank/DDBJ whole genome shotgun (WGS) entry which is preliminary data.</text>
</comment>
<evidence type="ECO:0000256" key="2">
    <source>
        <dbReference type="ARBA" id="ARBA00022679"/>
    </source>
</evidence>